<feature type="repeat" description="Pumilio" evidence="5">
    <location>
        <begin position="471"/>
        <end position="506"/>
    </location>
</feature>
<feature type="region of interest" description="Disordered" evidence="7">
    <location>
        <begin position="1"/>
        <end position="31"/>
    </location>
</feature>
<dbReference type="InterPro" id="IPR001313">
    <property type="entry name" value="Pumilio_RNA-bd_rpt"/>
</dbReference>
<evidence type="ECO:0000259" key="9">
    <source>
        <dbReference type="PROSITE" id="PS50303"/>
    </source>
</evidence>
<keyword evidence="1 6" id="KW-0479">Metal-binding</keyword>
<dbReference type="InterPro" id="IPR033712">
    <property type="entry name" value="Pumilio_RNA-bd"/>
</dbReference>
<feature type="repeat" description="Pumilio" evidence="5">
    <location>
        <begin position="290"/>
        <end position="325"/>
    </location>
</feature>
<dbReference type="Gene3D" id="1.25.10.10">
    <property type="entry name" value="Leucine-rich Repeat Variant"/>
    <property type="match status" value="1"/>
</dbReference>
<dbReference type="PROSITE" id="PS50302">
    <property type="entry name" value="PUM"/>
    <property type="match status" value="6"/>
</dbReference>
<feature type="domain" description="PUM-HD" evidence="9">
    <location>
        <begin position="234"/>
        <end position="570"/>
    </location>
</feature>
<evidence type="ECO:0000256" key="1">
    <source>
        <dbReference type="ARBA" id="ARBA00022723"/>
    </source>
</evidence>
<dbReference type="SMART" id="SM00025">
    <property type="entry name" value="Pumilio"/>
    <property type="match status" value="8"/>
</dbReference>
<gene>
    <name evidence="10" type="ORF">MFLAVUS_005843</name>
</gene>
<dbReference type="SUPFAM" id="SSF90229">
    <property type="entry name" value="CCCH zinc finger"/>
    <property type="match status" value="1"/>
</dbReference>
<evidence type="ECO:0000256" key="7">
    <source>
        <dbReference type="SAM" id="MobiDB-lite"/>
    </source>
</evidence>
<protein>
    <submittedName>
        <fullName evidence="10">Uncharacterized protein</fullName>
    </submittedName>
</protein>
<dbReference type="InterPro" id="IPR033133">
    <property type="entry name" value="PUM-HD"/>
</dbReference>
<dbReference type="PANTHER" id="PTHR12537:SF13">
    <property type="entry name" value="PUMILIO HOMOLOGY DOMAIN FAMILY MEMBER 4"/>
    <property type="match status" value="1"/>
</dbReference>
<dbReference type="SUPFAM" id="SSF48371">
    <property type="entry name" value="ARM repeat"/>
    <property type="match status" value="1"/>
</dbReference>
<dbReference type="PROSITE" id="PS50103">
    <property type="entry name" value="ZF_C3H1"/>
    <property type="match status" value="1"/>
</dbReference>
<feature type="domain" description="C3H1-type" evidence="8">
    <location>
        <begin position="180"/>
        <end position="207"/>
    </location>
</feature>
<keyword evidence="11" id="KW-1185">Reference proteome</keyword>
<organism evidence="10 11">
    <name type="scientific">Mucor flavus</name>
    <dbReference type="NCBI Taxonomy" id="439312"/>
    <lineage>
        <taxon>Eukaryota</taxon>
        <taxon>Fungi</taxon>
        <taxon>Fungi incertae sedis</taxon>
        <taxon>Mucoromycota</taxon>
        <taxon>Mucoromycotina</taxon>
        <taxon>Mucoromycetes</taxon>
        <taxon>Mucorales</taxon>
        <taxon>Mucorineae</taxon>
        <taxon>Mucoraceae</taxon>
        <taxon>Mucor</taxon>
    </lineage>
</organism>
<comment type="caution">
    <text evidence="10">The sequence shown here is derived from an EMBL/GenBank/DDBJ whole genome shotgun (WGS) entry which is preliminary data.</text>
</comment>
<dbReference type="Pfam" id="PF00806">
    <property type="entry name" value="PUF"/>
    <property type="match status" value="8"/>
</dbReference>
<evidence type="ECO:0000256" key="2">
    <source>
        <dbReference type="ARBA" id="ARBA00022737"/>
    </source>
</evidence>
<dbReference type="InterPro" id="IPR011989">
    <property type="entry name" value="ARM-like"/>
</dbReference>
<dbReference type="InterPro" id="IPR036855">
    <property type="entry name" value="Znf_CCCH_sf"/>
</dbReference>
<evidence type="ECO:0000259" key="8">
    <source>
        <dbReference type="PROSITE" id="PS50103"/>
    </source>
</evidence>
<keyword evidence="2" id="KW-0677">Repeat</keyword>
<proteinExistence type="predicted"/>
<dbReference type="InterPro" id="IPR016024">
    <property type="entry name" value="ARM-type_fold"/>
</dbReference>
<dbReference type="PANTHER" id="PTHR12537">
    <property type="entry name" value="RNA BINDING PROTEIN PUMILIO-RELATED"/>
    <property type="match status" value="1"/>
</dbReference>
<dbReference type="EMBL" id="BAABUK010000013">
    <property type="protein sequence ID" value="GAA5812391.1"/>
    <property type="molecule type" value="Genomic_DNA"/>
</dbReference>
<feature type="repeat" description="Pumilio" evidence="5">
    <location>
        <begin position="363"/>
        <end position="398"/>
    </location>
</feature>
<feature type="repeat" description="Pumilio" evidence="5">
    <location>
        <begin position="434"/>
        <end position="470"/>
    </location>
</feature>
<evidence type="ECO:0000256" key="6">
    <source>
        <dbReference type="PROSITE-ProRule" id="PRU00723"/>
    </source>
</evidence>
<keyword evidence="4 6" id="KW-0862">Zinc</keyword>
<evidence type="ECO:0000313" key="11">
    <source>
        <dbReference type="Proteomes" id="UP001473302"/>
    </source>
</evidence>
<evidence type="ECO:0000256" key="5">
    <source>
        <dbReference type="PROSITE-ProRule" id="PRU00317"/>
    </source>
</evidence>
<dbReference type="PROSITE" id="PS50303">
    <property type="entry name" value="PUM_HD"/>
    <property type="match status" value="1"/>
</dbReference>
<keyword evidence="3 6" id="KW-0863">Zinc-finger</keyword>
<accession>A0ABP9YZY7</accession>
<feature type="zinc finger region" description="C3H1-type" evidence="6">
    <location>
        <begin position="180"/>
        <end position="207"/>
    </location>
</feature>
<dbReference type="CDD" id="cd07920">
    <property type="entry name" value="Pumilio"/>
    <property type="match status" value="1"/>
</dbReference>
<feature type="repeat" description="Pumilio" evidence="5">
    <location>
        <begin position="507"/>
        <end position="544"/>
    </location>
</feature>
<name>A0ABP9YZY7_9FUNG</name>
<evidence type="ECO:0000313" key="10">
    <source>
        <dbReference type="EMBL" id="GAA5812391.1"/>
    </source>
</evidence>
<evidence type="ECO:0000256" key="3">
    <source>
        <dbReference type="ARBA" id="ARBA00022771"/>
    </source>
</evidence>
<dbReference type="Proteomes" id="UP001473302">
    <property type="component" value="Unassembled WGS sequence"/>
</dbReference>
<sequence>MMTIEKKANYATEDVASRSVPGSRRNSNDESRSLFEKSFSHYDTPIDFLTKPPSRSFSIDVGSINSQSSSFFDDNTTATTLFQQNNYLRSRYLFNNNTNYGLFATSDLELEASKSNWNNSAYSDNTSIGQSAFYAQPARRFSHGWLNQSTPTTTTSTSTKTRLSNCDLQMTTAALSAYHITSEPCQQFRQYGYCTTKDTCTYSHVTESVPSLRYSNSTSTCNTQQERKSDSDITATTITNNTNSSNKFAGLQLIEFQDKLFELCKDQHGCRFLQLKLEESKSNVDMIYKEIHLHFVELMTDPFGNYLCQKLLERCDDTQRSSIVQVIAPQFLKICLSMHGTRAVQKLIEFLSTKRQIQAVIVALEPNVVALIKDLNGNHVIQKCLHKLSPEHNQFIYDTVSRHCIEVASHKHGCCVYQRCIDHATPPQKTQLVNVITQHALPLVQDPFGNYVVQYVLELGDAKYSDNLIRRFIDPIRELSVQKFSSNVIEKCIRVAERDTKRLLIAGITNHPQMEKFLRDSYANYVIQTCLDFAEQDQRTQFIDRIRPLLPSIRNTPYGKRIYSKIHNNSSVRR</sequence>
<dbReference type="InterPro" id="IPR000571">
    <property type="entry name" value="Znf_CCCH"/>
</dbReference>
<evidence type="ECO:0000256" key="4">
    <source>
        <dbReference type="ARBA" id="ARBA00022833"/>
    </source>
</evidence>
<feature type="repeat" description="Pumilio" evidence="5">
    <location>
        <begin position="326"/>
        <end position="362"/>
    </location>
</feature>
<reference evidence="10 11" key="1">
    <citation type="submission" date="2024-04" db="EMBL/GenBank/DDBJ databases">
        <title>genome sequences of Mucor flavus KT1a and Helicostylum pulchrum KT1b strains isolated from the surface of a dry-aged beef.</title>
        <authorList>
            <person name="Toyotome T."/>
            <person name="Hosono M."/>
            <person name="Torimaru M."/>
            <person name="Fukuda K."/>
            <person name="Mikami N."/>
        </authorList>
    </citation>
    <scope>NUCLEOTIDE SEQUENCE [LARGE SCALE GENOMIC DNA]</scope>
    <source>
        <strain evidence="10 11">KT1a</strain>
    </source>
</reference>